<dbReference type="InterPro" id="IPR011335">
    <property type="entry name" value="Restrct_endonuc-II-like"/>
</dbReference>
<dbReference type="GO" id="GO:0004527">
    <property type="term" value="F:exonuclease activity"/>
    <property type="evidence" value="ECO:0007669"/>
    <property type="project" value="UniProtKB-KW"/>
</dbReference>
<evidence type="ECO:0000256" key="2">
    <source>
        <dbReference type="ARBA" id="ARBA00022759"/>
    </source>
</evidence>
<dbReference type="InterPro" id="IPR034720">
    <property type="entry name" value="Viral_alk_exo"/>
</dbReference>
<accession>A0A9Q1E7X5</accession>
<evidence type="ECO:0000256" key="4">
    <source>
        <dbReference type="ARBA" id="ARBA00022839"/>
    </source>
</evidence>
<protein>
    <submittedName>
        <fullName evidence="5">Uncharacterized protein</fullName>
    </submittedName>
</protein>
<dbReference type="Pfam" id="PF01771">
    <property type="entry name" value="Viral_alk_exo"/>
    <property type="match status" value="1"/>
</dbReference>
<evidence type="ECO:0000313" key="6">
    <source>
        <dbReference type="Proteomes" id="UP001152622"/>
    </source>
</evidence>
<reference evidence="5" key="1">
    <citation type="journal article" date="2023" name="Science">
        <title>Genome structures resolve the early diversification of teleost fishes.</title>
        <authorList>
            <person name="Parey E."/>
            <person name="Louis A."/>
            <person name="Montfort J."/>
            <person name="Bouchez O."/>
            <person name="Roques C."/>
            <person name="Iampietro C."/>
            <person name="Lluch J."/>
            <person name="Castinel A."/>
            <person name="Donnadieu C."/>
            <person name="Desvignes T."/>
            <person name="Floi Bucao C."/>
            <person name="Jouanno E."/>
            <person name="Wen M."/>
            <person name="Mejri S."/>
            <person name="Dirks R."/>
            <person name="Jansen H."/>
            <person name="Henkel C."/>
            <person name="Chen W.J."/>
            <person name="Zahm M."/>
            <person name="Cabau C."/>
            <person name="Klopp C."/>
            <person name="Thompson A.W."/>
            <person name="Robinson-Rechavi M."/>
            <person name="Braasch I."/>
            <person name="Lecointre G."/>
            <person name="Bobe J."/>
            <person name="Postlethwait J.H."/>
            <person name="Berthelot C."/>
            <person name="Roest Crollius H."/>
            <person name="Guiguen Y."/>
        </authorList>
    </citation>
    <scope>NUCLEOTIDE SEQUENCE</scope>
    <source>
        <strain evidence="5">WJC10195</strain>
    </source>
</reference>
<dbReference type="Proteomes" id="UP001152622">
    <property type="component" value="Chromosome 22"/>
</dbReference>
<evidence type="ECO:0000256" key="1">
    <source>
        <dbReference type="ARBA" id="ARBA00022722"/>
    </source>
</evidence>
<name>A0A9Q1E7X5_SYNKA</name>
<keyword evidence="2" id="KW-0255">Endonuclease</keyword>
<gene>
    <name evidence="5" type="ORF">SKAU_G00411920</name>
</gene>
<evidence type="ECO:0000313" key="5">
    <source>
        <dbReference type="EMBL" id="KAJ8333873.1"/>
    </source>
</evidence>
<comment type="caution">
    <text evidence="5">The sequence shown here is derived from an EMBL/GenBank/DDBJ whole genome shotgun (WGS) entry which is preliminary data.</text>
</comment>
<dbReference type="SUPFAM" id="SSF52980">
    <property type="entry name" value="Restriction endonuclease-like"/>
    <property type="match status" value="1"/>
</dbReference>
<dbReference type="AlphaFoldDB" id="A0A9Q1E7X5"/>
<keyword evidence="3" id="KW-0378">Hydrolase</keyword>
<keyword evidence="6" id="KW-1185">Reference proteome</keyword>
<evidence type="ECO:0000256" key="3">
    <source>
        <dbReference type="ARBA" id="ARBA00022801"/>
    </source>
</evidence>
<dbReference type="GO" id="GO:0004519">
    <property type="term" value="F:endonuclease activity"/>
    <property type="evidence" value="ECO:0007669"/>
    <property type="project" value="UniProtKB-KW"/>
</dbReference>
<dbReference type="GO" id="GO:0006281">
    <property type="term" value="P:DNA repair"/>
    <property type="evidence" value="ECO:0007669"/>
    <property type="project" value="UniProtKB-ARBA"/>
</dbReference>
<keyword evidence="4" id="KW-0269">Exonuclease</keyword>
<sequence>MVDPIFDGLVASLGCAQAGDKALYVLSSLTATNQKQQIEGATVGQVKNALWSAYRKKRITASNFGLVLAAVKSYPPSLFKTLLGQYILKQGSKVSSGISHFSILSVHESPKVLLNTALNVFTMISALVEISSFGARIAVGECP</sequence>
<keyword evidence="1" id="KW-0540">Nuclease</keyword>
<dbReference type="InterPro" id="IPR011604">
    <property type="entry name" value="PDDEXK-like_dom_sf"/>
</dbReference>
<dbReference type="OrthoDB" id="6155932at2759"/>
<dbReference type="Gene3D" id="3.90.320.10">
    <property type="match status" value="1"/>
</dbReference>
<organism evidence="5 6">
    <name type="scientific">Synaphobranchus kaupii</name>
    <name type="common">Kaup's arrowtooth eel</name>
    <dbReference type="NCBI Taxonomy" id="118154"/>
    <lineage>
        <taxon>Eukaryota</taxon>
        <taxon>Metazoa</taxon>
        <taxon>Chordata</taxon>
        <taxon>Craniata</taxon>
        <taxon>Vertebrata</taxon>
        <taxon>Euteleostomi</taxon>
        <taxon>Actinopterygii</taxon>
        <taxon>Neopterygii</taxon>
        <taxon>Teleostei</taxon>
        <taxon>Anguilliformes</taxon>
        <taxon>Synaphobranchidae</taxon>
        <taxon>Synaphobranchus</taxon>
    </lineage>
</organism>
<proteinExistence type="predicted"/>
<dbReference type="EMBL" id="JAINUF010000022">
    <property type="protein sequence ID" value="KAJ8333873.1"/>
    <property type="molecule type" value="Genomic_DNA"/>
</dbReference>